<reference evidence="4 5" key="1">
    <citation type="journal article" date="2021" name="Environ. Microbiol.">
        <title>Gene family expansions and transcriptome signatures uncover fungal adaptations to wood decay.</title>
        <authorList>
            <person name="Hage H."/>
            <person name="Miyauchi S."/>
            <person name="Viragh M."/>
            <person name="Drula E."/>
            <person name="Min B."/>
            <person name="Chaduli D."/>
            <person name="Navarro D."/>
            <person name="Favel A."/>
            <person name="Norest M."/>
            <person name="Lesage-Meessen L."/>
            <person name="Balint B."/>
            <person name="Merenyi Z."/>
            <person name="de Eugenio L."/>
            <person name="Morin E."/>
            <person name="Martinez A.T."/>
            <person name="Baldrian P."/>
            <person name="Stursova M."/>
            <person name="Martinez M.J."/>
            <person name="Novotny C."/>
            <person name="Magnuson J.K."/>
            <person name="Spatafora J.W."/>
            <person name="Maurice S."/>
            <person name="Pangilinan J."/>
            <person name="Andreopoulos W."/>
            <person name="LaButti K."/>
            <person name="Hundley H."/>
            <person name="Na H."/>
            <person name="Kuo A."/>
            <person name="Barry K."/>
            <person name="Lipzen A."/>
            <person name="Henrissat B."/>
            <person name="Riley R."/>
            <person name="Ahrendt S."/>
            <person name="Nagy L.G."/>
            <person name="Grigoriev I.V."/>
            <person name="Martin F."/>
            <person name="Rosso M.N."/>
        </authorList>
    </citation>
    <scope>NUCLEOTIDE SEQUENCE [LARGE SCALE GENOMIC DNA]</scope>
    <source>
        <strain evidence="4 5">CIRM-BRFM 1785</strain>
    </source>
</reference>
<keyword evidence="2" id="KW-0812">Transmembrane</keyword>
<accession>A0ABQ8K357</accession>
<evidence type="ECO:0000256" key="2">
    <source>
        <dbReference type="SAM" id="Phobius"/>
    </source>
</evidence>
<dbReference type="InterPro" id="IPR045866">
    <property type="entry name" value="FAM210A/B-like"/>
</dbReference>
<evidence type="ECO:0000256" key="1">
    <source>
        <dbReference type="SAM" id="MobiDB-lite"/>
    </source>
</evidence>
<dbReference type="Proteomes" id="UP000814176">
    <property type="component" value="Unassembled WGS sequence"/>
</dbReference>
<evidence type="ECO:0000313" key="5">
    <source>
        <dbReference type="Proteomes" id="UP000814176"/>
    </source>
</evidence>
<keyword evidence="2" id="KW-1133">Transmembrane helix</keyword>
<keyword evidence="5" id="KW-1185">Reference proteome</keyword>
<dbReference type="PANTHER" id="PTHR21377:SF0">
    <property type="entry name" value="PROTEIN FAM210B, MITOCHONDRIAL"/>
    <property type="match status" value="1"/>
</dbReference>
<feature type="domain" description="DUF1279" evidence="3">
    <location>
        <begin position="80"/>
        <end position="190"/>
    </location>
</feature>
<feature type="transmembrane region" description="Helical" evidence="2">
    <location>
        <begin position="89"/>
        <end position="115"/>
    </location>
</feature>
<dbReference type="Pfam" id="PF06916">
    <property type="entry name" value="FAM210A-B_dom"/>
    <property type="match status" value="1"/>
</dbReference>
<proteinExistence type="predicted"/>
<dbReference type="PANTHER" id="PTHR21377">
    <property type="entry name" value="PROTEIN FAM210B, MITOCHONDRIAL"/>
    <property type="match status" value="1"/>
</dbReference>
<dbReference type="InterPro" id="IPR009688">
    <property type="entry name" value="FAM210A/B-like_dom"/>
</dbReference>
<dbReference type="EMBL" id="JADCUA010000027">
    <property type="protein sequence ID" value="KAH9831223.1"/>
    <property type="molecule type" value="Genomic_DNA"/>
</dbReference>
<dbReference type="GeneID" id="72007477"/>
<protein>
    <recommendedName>
        <fullName evidence="3">DUF1279 domain-containing protein</fullName>
    </recommendedName>
</protein>
<gene>
    <name evidence="4" type="ORF">C8Q71DRAFT_850925</name>
</gene>
<keyword evidence="2" id="KW-0472">Membrane</keyword>
<name>A0ABQ8K357_9APHY</name>
<organism evidence="4 5">
    <name type="scientific">Rhodofomes roseus</name>
    <dbReference type="NCBI Taxonomy" id="34475"/>
    <lineage>
        <taxon>Eukaryota</taxon>
        <taxon>Fungi</taxon>
        <taxon>Dikarya</taxon>
        <taxon>Basidiomycota</taxon>
        <taxon>Agaricomycotina</taxon>
        <taxon>Agaricomycetes</taxon>
        <taxon>Polyporales</taxon>
        <taxon>Rhodofomes</taxon>
    </lineage>
</organism>
<comment type="caution">
    <text evidence="4">The sequence shown here is derived from an EMBL/GenBank/DDBJ whole genome shotgun (WGS) entry which is preliminary data.</text>
</comment>
<sequence>MVRNLILRFPLFRALAPRIARPVLPLTRFATSPLSLTGAPATASRIFHTSPARLTDSPPRSPPPDEPESPSLPPNATLSQRLKYLIKAYGWYALGMYIVISTLDFSVAFVGINLIGAEHVSRVTSAVKDYIAGMIHSRPPEPGREDMESISSHAHSGGQEGFWAMVVLAYTVHKTLFLPVRVGLTATLTPKLVHWLRARGWAGGEGTKRAAREMRERMRRDKE</sequence>
<dbReference type="RefSeq" id="XP_047774384.1">
    <property type="nucleotide sequence ID" value="XM_047926745.1"/>
</dbReference>
<evidence type="ECO:0000259" key="3">
    <source>
        <dbReference type="Pfam" id="PF06916"/>
    </source>
</evidence>
<evidence type="ECO:0000313" key="4">
    <source>
        <dbReference type="EMBL" id="KAH9831223.1"/>
    </source>
</evidence>
<feature type="region of interest" description="Disordered" evidence="1">
    <location>
        <begin position="48"/>
        <end position="75"/>
    </location>
</feature>